<feature type="transmembrane region" description="Helical" evidence="8">
    <location>
        <begin position="61"/>
        <end position="82"/>
    </location>
</feature>
<dbReference type="GO" id="GO:0016020">
    <property type="term" value="C:membrane"/>
    <property type="evidence" value="ECO:0007669"/>
    <property type="project" value="UniProtKB-SubCell"/>
</dbReference>
<accession>B6HRN1</accession>
<gene>
    <name evidence="10" type="ORF">Pc22g24910</name>
    <name evidence="10" type="ORF">PCH_Pc22g24910</name>
</gene>
<dbReference type="AlphaFoldDB" id="B6HRN1"/>
<keyword evidence="11" id="KW-1185">Reference proteome</keyword>
<proteinExistence type="inferred from homology"/>
<sequence length="457" mass="48997">MRASSNQQEPWGVRWRSSTYFIQRKGHILTQAIDMYLYGFLVPILPFVLEHRLGLDVSLTQRISTALLSQTALIMVVASLLIGSHADRSGAKRAWLLFGLAGALVGSLILAVATSLFTLFAGRLIQSAASTVLWVVGFATLADNVPADELGKMYGFVTVAIGVGTSGGPLVAGILFDIGGYWVAWSSVLFVIVFDVILRCLMLERSREASVPVRAEPDGQDPEREALLPPSTDPEPQVSTQAVSEKTGIQFYLCLCGNGRFVGGVVSYFCYAVLTASFDTTLPLHVRDAFHWGSLPAGLLFAAFQGPAVLLSVPVGWLKDRVGTRYPTTVGFALLVPLMWLIGVPGDERFPWAYGEKIGSIIYSVSVTCIGVVICLLNGVGMMEATLSLASDHNNFAEAVDEIEGENPGIFGPNGGYSRAISVSSISWTLGMFVGPIISGYGTEKIGYYGMNCVLGS</sequence>
<organism evidence="10 11">
    <name type="scientific">Penicillium rubens (strain ATCC 28089 / DSM 1075 / NRRL 1951 / Wisconsin 54-1255)</name>
    <name type="common">Penicillium chrysogenum</name>
    <dbReference type="NCBI Taxonomy" id="500485"/>
    <lineage>
        <taxon>Eukaryota</taxon>
        <taxon>Fungi</taxon>
        <taxon>Dikarya</taxon>
        <taxon>Ascomycota</taxon>
        <taxon>Pezizomycotina</taxon>
        <taxon>Eurotiomycetes</taxon>
        <taxon>Eurotiomycetidae</taxon>
        <taxon>Eurotiales</taxon>
        <taxon>Aspergillaceae</taxon>
        <taxon>Penicillium</taxon>
        <taxon>Penicillium chrysogenum species complex</taxon>
    </lineage>
</organism>
<feature type="transmembrane region" description="Helical" evidence="8">
    <location>
        <begin position="28"/>
        <end position="49"/>
    </location>
</feature>
<dbReference type="PROSITE" id="PS50850">
    <property type="entry name" value="MFS"/>
    <property type="match status" value="1"/>
</dbReference>
<evidence type="ECO:0000256" key="8">
    <source>
        <dbReference type="SAM" id="Phobius"/>
    </source>
</evidence>
<evidence type="ECO:0000256" key="7">
    <source>
        <dbReference type="SAM" id="MobiDB-lite"/>
    </source>
</evidence>
<evidence type="ECO:0000313" key="11">
    <source>
        <dbReference type="Proteomes" id="UP000000724"/>
    </source>
</evidence>
<evidence type="ECO:0000256" key="3">
    <source>
        <dbReference type="ARBA" id="ARBA00022448"/>
    </source>
</evidence>
<feature type="transmembrane region" description="Helical" evidence="8">
    <location>
        <begin position="358"/>
        <end position="380"/>
    </location>
</feature>
<comment type="similarity">
    <text evidence="2">Belongs to the major facilitator superfamily. Vesicular transporter family.</text>
</comment>
<feature type="transmembrane region" description="Helical" evidence="8">
    <location>
        <begin position="154"/>
        <end position="176"/>
    </location>
</feature>
<keyword evidence="5 8" id="KW-1133">Transmembrane helix</keyword>
<dbReference type="OrthoDB" id="5086884at2759"/>
<dbReference type="InterPro" id="IPR020846">
    <property type="entry name" value="MFS_dom"/>
</dbReference>
<protein>
    <submittedName>
        <fullName evidence="10">Pc22g24910 protein</fullName>
    </submittedName>
</protein>
<dbReference type="Pfam" id="PF07690">
    <property type="entry name" value="MFS_1"/>
    <property type="match status" value="1"/>
</dbReference>
<dbReference type="InterPro" id="IPR050930">
    <property type="entry name" value="MFS_Vesicular_Transporter"/>
</dbReference>
<reference evidence="10 11" key="1">
    <citation type="journal article" date="2008" name="Nat. Biotechnol.">
        <title>Genome sequencing and analysis of the filamentous fungus Penicillium chrysogenum.</title>
        <authorList>
            <person name="van den Berg M.A."/>
            <person name="Albang R."/>
            <person name="Albermann K."/>
            <person name="Badger J.H."/>
            <person name="Daran J.-M."/>
            <person name="Driessen A.J.M."/>
            <person name="Garcia-Estrada C."/>
            <person name="Fedorova N.D."/>
            <person name="Harris D.M."/>
            <person name="Heijne W.H.M."/>
            <person name="Joardar V.S."/>
            <person name="Kiel J.A.K.W."/>
            <person name="Kovalchuk A."/>
            <person name="Martin J.F."/>
            <person name="Nierman W.C."/>
            <person name="Nijland J.G."/>
            <person name="Pronk J.T."/>
            <person name="Roubos J.A."/>
            <person name="van der Klei I.J."/>
            <person name="van Peij N.N.M.E."/>
            <person name="Veenhuis M."/>
            <person name="von Doehren H."/>
            <person name="Wagner C."/>
            <person name="Wortman J.R."/>
            <person name="Bovenberg R.A.L."/>
        </authorList>
    </citation>
    <scope>NUCLEOTIDE SEQUENCE [LARGE SCALE GENOMIC DNA]</scope>
    <source>
        <strain evidence="11">ATCC 28089 / DSM 1075 / NRRL 1951 / Wisconsin 54-1255</strain>
    </source>
</reference>
<dbReference type="CDD" id="cd17325">
    <property type="entry name" value="MFS_MdtG_SLC18_like"/>
    <property type="match status" value="1"/>
</dbReference>
<dbReference type="PRINTS" id="PR01035">
    <property type="entry name" value="TCRTETA"/>
</dbReference>
<feature type="transmembrane region" description="Helical" evidence="8">
    <location>
        <begin position="329"/>
        <end position="346"/>
    </location>
</feature>
<dbReference type="GO" id="GO:0022857">
    <property type="term" value="F:transmembrane transporter activity"/>
    <property type="evidence" value="ECO:0007669"/>
    <property type="project" value="InterPro"/>
</dbReference>
<feature type="transmembrane region" description="Helical" evidence="8">
    <location>
        <begin position="294"/>
        <end position="317"/>
    </location>
</feature>
<keyword evidence="6 8" id="KW-0472">Membrane</keyword>
<dbReference type="HOGENOM" id="CLU_001265_51_1_1"/>
<dbReference type="BioCyc" id="PCHR:PC22G24910-MONOMER"/>
<keyword evidence="3" id="KW-0813">Transport</keyword>
<feature type="domain" description="Major facilitator superfamily (MFS) profile" evidence="9">
    <location>
        <begin position="27"/>
        <end position="457"/>
    </location>
</feature>
<dbReference type="InterPro" id="IPR011701">
    <property type="entry name" value="MFS"/>
</dbReference>
<keyword evidence="4 8" id="KW-0812">Transmembrane</keyword>
<feature type="compositionally biased region" description="Basic and acidic residues" evidence="7">
    <location>
        <begin position="215"/>
        <end position="226"/>
    </location>
</feature>
<evidence type="ECO:0000313" key="10">
    <source>
        <dbReference type="EMBL" id="CAP99779.1"/>
    </source>
</evidence>
<dbReference type="OMA" id="ERFPWAN"/>
<dbReference type="SUPFAM" id="SSF103473">
    <property type="entry name" value="MFS general substrate transporter"/>
    <property type="match status" value="1"/>
</dbReference>
<dbReference type="PANTHER" id="PTHR23506:SF35">
    <property type="entry name" value="MAJOR FACILITATOR SUPERFAMILY (MFS) PROFILE DOMAIN-CONTAINING PROTEIN-RELATED"/>
    <property type="match status" value="1"/>
</dbReference>
<dbReference type="eggNOG" id="KOG3764">
    <property type="taxonomic scope" value="Eukaryota"/>
</dbReference>
<dbReference type="Gene3D" id="1.20.1250.20">
    <property type="entry name" value="MFS general substrate transporter like domains"/>
    <property type="match status" value="2"/>
</dbReference>
<evidence type="ECO:0000256" key="1">
    <source>
        <dbReference type="ARBA" id="ARBA00004141"/>
    </source>
</evidence>
<evidence type="ECO:0000256" key="2">
    <source>
        <dbReference type="ARBA" id="ARBA00006829"/>
    </source>
</evidence>
<comment type="subcellular location">
    <subcellularLocation>
        <location evidence="1">Membrane</location>
        <topology evidence="1">Multi-pass membrane protein</topology>
    </subcellularLocation>
</comment>
<dbReference type="VEuPathDB" id="FungiDB:PCH_Pc22g24910"/>
<evidence type="ECO:0000256" key="4">
    <source>
        <dbReference type="ARBA" id="ARBA00022692"/>
    </source>
</evidence>
<dbReference type="EMBL" id="AM920437">
    <property type="protein sequence ID" value="CAP99779.1"/>
    <property type="molecule type" value="Genomic_DNA"/>
</dbReference>
<evidence type="ECO:0000256" key="6">
    <source>
        <dbReference type="ARBA" id="ARBA00023136"/>
    </source>
</evidence>
<feature type="transmembrane region" description="Helical" evidence="8">
    <location>
        <begin position="182"/>
        <end position="201"/>
    </location>
</feature>
<dbReference type="PANTHER" id="PTHR23506">
    <property type="entry name" value="GH10249P"/>
    <property type="match status" value="1"/>
</dbReference>
<feature type="transmembrane region" description="Helical" evidence="8">
    <location>
        <begin position="124"/>
        <end position="142"/>
    </location>
</feature>
<dbReference type="InterPro" id="IPR001958">
    <property type="entry name" value="Tet-R_TetA/multi-R_MdtG-like"/>
</dbReference>
<feature type="transmembrane region" description="Helical" evidence="8">
    <location>
        <begin position="251"/>
        <end position="274"/>
    </location>
</feature>
<feature type="region of interest" description="Disordered" evidence="7">
    <location>
        <begin position="212"/>
        <end position="237"/>
    </location>
</feature>
<evidence type="ECO:0000256" key="5">
    <source>
        <dbReference type="ARBA" id="ARBA00022989"/>
    </source>
</evidence>
<dbReference type="Proteomes" id="UP000000724">
    <property type="component" value="Contig Pc00c22"/>
</dbReference>
<evidence type="ECO:0000259" key="9">
    <source>
        <dbReference type="PROSITE" id="PS50850"/>
    </source>
</evidence>
<name>B6HRN1_PENRW</name>
<dbReference type="InterPro" id="IPR036259">
    <property type="entry name" value="MFS_trans_sf"/>
</dbReference>
<feature type="transmembrane region" description="Helical" evidence="8">
    <location>
        <begin position="94"/>
        <end position="118"/>
    </location>
</feature>